<evidence type="ECO:0000256" key="1">
    <source>
        <dbReference type="SAM" id="MobiDB-lite"/>
    </source>
</evidence>
<reference evidence="2" key="1">
    <citation type="submission" date="2023-08" db="EMBL/GenBank/DDBJ databases">
        <authorList>
            <person name="Chen Y."/>
            <person name="Shah S."/>
            <person name="Dougan E. K."/>
            <person name="Thang M."/>
            <person name="Chan C."/>
        </authorList>
    </citation>
    <scope>NUCLEOTIDE SEQUENCE</scope>
</reference>
<feature type="compositionally biased region" description="Basic and acidic residues" evidence="1">
    <location>
        <begin position="40"/>
        <end position="51"/>
    </location>
</feature>
<feature type="compositionally biased region" description="Basic and acidic residues" evidence="1">
    <location>
        <begin position="1"/>
        <end position="13"/>
    </location>
</feature>
<gene>
    <name evidence="2" type="ORF">EVOR1521_LOCUS25592</name>
</gene>
<protein>
    <submittedName>
        <fullName evidence="2">Uncharacterized protein</fullName>
    </submittedName>
</protein>
<feature type="non-terminal residue" evidence="2">
    <location>
        <position position="1"/>
    </location>
</feature>
<comment type="caution">
    <text evidence="2">The sequence shown here is derived from an EMBL/GenBank/DDBJ whole genome shotgun (WGS) entry which is preliminary data.</text>
</comment>
<evidence type="ECO:0000313" key="2">
    <source>
        <dbReference type="EMBL" id="CAJ1402792.1"/>
    </source>
</evidence>
<keyword evidence="3" id="KW-1185">Reference proteome</keyword>
<accession>A0AA36JBU7</accession>
<feature type="compositionally biased region" description="Acidic residues" evidence="1">
    <location>
        <begin position="21"/>
        <end position="39"/>
    </location>
</feature>
<organism evidence="2 3">
    <name type="scientific">Effrenium voratum</name>
    <dbReference type="NCBI Taxonomy" id="2562239"/>
    <lineage>
        <taxon>Eukaryota</taxon>
        <taxon>Sar</taxon>
        <taxon>Alveolata</taxon>
        <taxon>Dinophyceae</taxon>
        <taxon>Suessiales</taxon>
        <taxon>Symbiodiniaceae</taxon>
        <taxon>Effrenium</taxon>
    </lineage>
</organism>
<feature type="region of interest" description="Disordered" evidence="1">
    <location>
        <begin position="1"/>
        <end position="60"/>
    </location>
</feature>
<dbReference type="Proteomes" id="UP001178507">
    <property type="component" value="Unassembled WGS sequence"/>
</dbReference>
<proteinExistence type="predicted"/>
<name>A0AA36JBU7_9DINO</name>
<dbReference type="EMBL" id="CAUJNA010003468">
    <property type="protein sequence ID" value="CAJ1402792.1"/>
    <property type="molecule type" value="Genomic_DNA"/>
</dbReference>
<dbReference type="AlphaFoldDB" id="A0AA36JBU7"/>
<evidence type="ECO:0000313" key="3">
    <source>
        <dbReference type="Proteomes" id="UP001178507"/>
    </source>
</evidence>
<sequence length="60" mass="6246">MEVSPGREVEESRALAGGELVADEGEDPEMGEPMEGDDALEVHSADGRASTREASTARSA</sequence>